<reference evidence="2 3" key="1">
    <citation type="submission" date="2021-07" db="EMBL/GenBank/DDBJ databases">
        <title>Novel Helicobacter sp. Isolated from a cat.</title>
        <authorList>
            <person name="Rimbara E."/>
            <person name="Suzuki M."/>
        </authorList>
    </citation>
    <scope>NUCLEOTIDE SEQUENCE [LARGE SCALE GENOMIC DNA]</scope>
    <source>
        <strain evidence="3">NHP19-012</strain>
    </source>
</reference>
<evidence type="ECO:0000313" key="2">
    <source>
        <dbReference type="EMBL" id="BCZ19517.1"/>
    </source>
</evidence>
<dbReference type="RefSeq" id="WP_347709902.1">
    <property type="nucleotide sequence ID" value="NZ_AP024819.1"/>
</dbReference>
<sequence length="108" mass="12211">MPLKQDKKPCHTPNSQKKNRHGIHSKYNIKASIAFLGFLFCGCMRVYKPVYIPVKCNIPKLERPPLSSPSLSANVQALMIYTELLEQDLNFCRNGAAPQTQTKESYGK</sequence>
<name>A0ABN6I7F6_9HELI</name>
<dbReference type="EMBL" id="AP024819">
    <property type="protein sequence ID" value="BCZ19517.1"/>
    <property type="molecule type" value="Genomic_DNA"/>
</dbReference>
<evidence type="ECO:0008006" key="4">
    <source>
        <dbReference type="Google" id="ProtNLM"/>
    </source>
</evidence>
<accession>A0ABN6I7F6</accession>
<proteinExistence type="predicted"/>
<evidence type="ECO:0000256" key="1">
    <source>
        <dbReference type="SAM" id="MobiDB-lite"/>
    </source>
</evidence>
<feature type="region of interest" description="Disordered" evidence="1">
    <location>
        <begin position="1"/>
        <end position="23"/>
    </location>
</feature>
<keyword evidence="3" id="KW-1185">Reference proteome</keyword>
<dbReference type="Proteomes" id="UP000826146">
    <property type="component" value="Chromosome"/>
</dbReference>
<gene>
    <name evidence="2" type="ORF">NHP190012_11590</name>
</gene>
<evidence type="ECO:0000313" key="3">
    <source>
        <dbReference type="Proteomes" id="UP000826146"/>
    </source>
</evidence>
<protein>
    <recommendedName>
        <fullName evidence="4">Lipoprotein</fullName>
    </recommendedName>
</protein>
<organism evidence="2 3">
    <name type="scientific">Helicobacter gastrofelis</name>
    <dbReference type="NCBI Taxonomy" id="2849642"/>
    <lineage>
        <taxon>Bacteria</taxon>
        <taxon>Pseudomonadati</taxon>
        <taxon>Campylobacterota</taxon>
        <taxon>Epsilonproteobacteria</taxon>
        <taxon>Campylobacterales</taxon>
        <taxon>Helicobacteraceae</taxon>
        <taxon>Helicobacter</taxon>
    </lineage>
</organism>